<dbReference type="Proteomes" id="UP001596425">
    <property type="component" value="Unassembled WGS sequence"/>
</dbReference>
<protein>
    <submittedName>
        <fullName evidence="1">Uncharacterized protein</fullName>
    </submittedName>
</protein>
<comment type="caution">
    <text evidence="1">The sequence shown here is derived from an EMBL/GenBank/DDBJ whole genome shotgun (WGS) entry which is preliminary data.</text>
</comment>
<dbReference type="RefSeq" id="WP_377516652.1">
    <property type="nucleotide sequence ID" value="NZ_JBHSVR010000001.1"/>
</dbReference>
<reference evidence="2" key="1">
    <citation type="journal article" date="2019" name="Int. J. Syst. Evol. Microbiol.">
        <title>The Global Catalogue of Microorganisms (GCM) 10K type strain sequencing project: providing services to taxonomists for standard genome sequencing and annotation.</title>
        <authorList>
            <consortium name="The Broad Institute Genomics Platform"/>
            <consortium name="The Broad Institute Genome Sequencing Center for Infectious Disease"/>
            <person name="Wu L."/>
            <person name="Ma J."/>
        </authorList>
    </citation>
    <scope>NUCLEOTIDE SEQUENCE [LARGE SCALE GENOMIC DNA]</scope>
    <source>
        <strain evidence="2">CGMCC 1.13718</strain>
    </source>
</reference>
<evidence type="ECO:0000313" key="1">
    <source>
        <dbReference type="EMBL" id="MFC6635020.1"/>
    </source>
</evidence>
<sequence length="191" mass="22371">MKHNILHIFIVISLIPNWSYAYDRLNEFYEVAASLDKDHSAWQCYTNSKYQGYIYSKVFEKNKNIDDLRKFNAGSIFREDVKNELISALDSGPFKSYVHAQSSMMENCFTIAKIEYPDRIYTCNYYDSALFFLSVYRDRGVSKITAIGNIMRDWKYLSRPLFVPLANRIYGTKRSVTEETFFILKECLATG</sequence>
<gene>
    <name evidence="1" type="ORF">ACFQBM_17155</name>
</gene>
<accession>A0ABW1YUB4</accession>
<name>A0ABW1YUB4_9GAMM</name>
<dbReference type="EMBL" id="JBHSVR010000001">
    <property type="protein sequence ID" value="MFC6635020.1"/>
    <property type="molecule type" value="Genomic_DNA"/>
</dbReference>
<proteinExistence type="predicted"/>
<evidence type="ECO:0000313" key="2">
    <source>
        <dbReference type="Proteomes" id="UP001596425"/>
    </source>
</evidence>
<organism evidence="1 2">
    <name type="scientific">Microbulbifer taiwanensis</name>
    <dbReference type="NCBI Taxonomy" id="986746"/>
    <lineage>
        <taxon>Bacteria</taxon>
        <taxon>Pseudomonadati</taxon>
        <taxon>Pseudomonadota</taxon>
        <taxon>Gammaproteobacteria</taxon>
        <taxon>Cellvibrionales</taxon>
        <taxon>Microbulbiferaceae</taxon>
        <taxon>Microbulbifer</taxon>
    </lineage>
</organism>
<keyword evidence="2" id="KW-1185">Reference proteome</keyword>